<proteinExistence type="predicted"/>
<organism evidence="1 2">
    <name type="scientific">Luteipulveratus flavus</name>
    <dbReference type="NCBI Taxonomy" id="3031728"/>
    <lineage>
        <taxon>Bacteria</taxon>
        <taxon>Bacillati</taxon>
        <taxon>Actinomycetota</taxon>
        <taxon>Actinomycetes</taxon>
        <taxon>Micrococcales</taxon>
        <taxon>Dermacoccaceae</taxon>
        <taxon>Luteipulveratus</taxon>
    </lineage>
</organism>
<dbReference type="Gene3D" id="3.40.50.450">
    <property type="match status" value="1"/>
</dbReference>
<sequence length="134" mass="14325">MRIYLAAPLAAADLVRSTRDRLVSAGHELPLDWTEDRSVVERFASYPEKSAAMASAMIDAVLAADAVLVLATGHEGRGMFVELGAALARAQAGSPASIAVIGEITRESVFFLHPRVARFATLDDWLATGRTTQT</sequence>
<keyword evidence="2" id="KW-1185">Reference proteome</keyword>
<evidence type="ECO:0008006" key="3">
    <source>
        <dbReference type="Google" id="ProtNLM"/>
    </source>
</evidence>
<name>A0ABT6C1N0_9MICO</name>
<dbReference type="RefSeq" id="WP_277190389.1">
    <property type="nucleotide sequence ID" value="NZ_JAROAV010000001.1"/>
</dbReference>
<gene>
    <name evidence="1" type="ORF">P4R38_00085</name>
</gene>
<accession>A0ABT6C1N0</accession>
<dbReference type="Proteomes" id="UP001528912">
    <property type="component" value="Unassembled WGS sequence"/>
</dbReference>
<reference evidence="1 2" key="1">
    <citation type="submission" date="2023-03" db="EMBL/GenBank/DDBJ databases">
        <title>YIM 133296 draft genome.</title>
        <authorList>
            <person name="Xiong L."/>
        </authorList>
    </citation>
    <scope>NUCLEOTIDE SEQUENCE [LARGE SCALE GENOMIC DNA]</scope>
    <source>
        <strain evidence="1 2">YIM 133296</strain>
    </source>
</reference>
<evidence type="ECO:0000313" key="1">
    <source>
        <dbReference type="EMBL" id="MDF8262640.1"/>
    </source>
</evidence>
<evidence type="ECO:0000313" key="2">
    <source>
        <dbReference type="Proteomes" id="UP001528912"/>
    </source>
</evidence>
<dbReference type="SUPFAM" id="SSF52309">
    <property type="entry name" value="N-(deoxy)ribosyltransferase-like"/>
    <property type="match status" value="1"/>
</dbReference>
<comment type="caution">
    <text evidence="1">The sequence shown here is derived from an EMBL/GenBank/DDBJ whole genome shotgun (WGS) entry which is preliminary data.</text>
</comment>
<protein>
    <recommendedName>
        <fullName evidence="3">Nucleoside 2-deoxyribosyltransferase</fullName>
    </recommendedName>
</protein>
<dbReference type="EMBL" id="JAROAV010000001">
    <property type="protein sequence ID" value="MDF8262640.1"/>
    <property type="molecule type" value="Genomic_DNA"/>
</dbReference>